<gene>
    <name evidence="2" type="ORF">NQZ67_09770</name>
</gene>
<feature type="domain" description="SLH" evidence="1">
    <location>
        <begin position="183"/>
        <end position="246"/>
    </location>
</feature>
<dbReference type="Pfam" id="PF00395">
    <property type="entry name" value="SLH"/>
    <property type="match status" value="2"/>
</dbReference>
<dbReference type="Proteomes" id="UP001141950">
    <property type="component" value="Unassembled WGS sequence"/>
</dbReference>
<comment type="caution">
    <text evidence="2">The sequence shown here is derived from an EMBL/GenBank/DDBJ whole genome shotgun (WGS) entry which is preliminary data.</text>
</comment>
<dbReference type="PANTHER" id="PTHR43308">
    <property type="entry name" value="OUTER MEMBRANE PROTEIN ALPHA-RELATED"/>
    <property type="match status" value="1"/>
</dbReference>
<evidence type="ECO:0000313" key="2">
    <source>
        <dbReference type="EMBL" id="MCR2804166.1"/>
    </source>
</evidence>
<reference evidence="2" key="1">
    <citation type="submission" date="2022-08" db="EMBL/GenBank/DDBJ databases">
        <title>The genomic sequence of strain Paenibacillus sp. SCIV0701.</title>
        <authorList>
            <person name="Zhao H."/>
        </authorList>
    </citation>
    <scope>NUCLEOTIDE SEQUENCE</scope>
    <source>
        <strain evidence="2">SCIV0701</strain>
    </source>
</reference>
<name>A0A9X2MQZ3_9BACL</name>
<dbReference type="EMBL" id="JANIPJ010000005">
    <property type="protein sequence ID" value="MCR2804166.1"/>
    <property type="molecule type" value="Genomic_DNA"/>
</dbReference>
<feature type="domain" description="SLH" evidence="1">
    <location>
        <begin position="31"/>
        <end position="94"/>
    </location>
</feature>
<organism evidence="2 3">
    <name type="scientific">Paenibacillus soyae</name>
    <dbReference type="NCBI Taxonomy" id="2969249"/>
    <lineage>
        <taxon>Bacteria</taxon>
        <taxon>Bacillati</taxon>
        <taxon>Bacillota</taxon>
        <taxon>Bacilli</taxon>
        <taxon>Bacillales</taxon>
        <taxon>Paenibacillaceae</taxon>
        <taxon>Paenibacillus</taxon>
    </lineage>
</organism>
<dbReference type="RefSeq" id="WP_257444999.1">
    <property type="nucleotide sequence ID" value="NZ_JANIPJ010000005.1"/>
</dbReference>
<evidence type="ECO:0000259" key="1">
    <source>
        <dbReference type="PROSITE" id="PS51272"/>
    </source>
</evidence>
<evidence type="ECO:0000313" key="3">
    <source>
        <dbReference type="Proteomes" id="UP001141950"/>
    </source>
</evidence>
<accession>A0A9X2MQZ3</accession>
<proteinExistence type="predicted"/>
<dbReference type="InterPro" id="IPR051465">
    <property type="entry name" value="Cell_Envelope_Struct_Comp"/>
</dbReference>
<dbReference type="InterPro" id="IPR001119">
    <property type="entry name" value="SLH_dom"/>
</dbReference>
<sequence>MRRLALLLTGFVITLATIQPPSAIERADAAATVSIFSDTKNHWAEPTINEMVGRGILEGYSDGTFRPEEPVKVDQFVKMLILSYSELHPNGSRSWYAAFVSSLSLENQAILKQDYRYFTFKPSATGYWAKEFIDIASDLHFLNKDRYVDFQADMTRENVAEVIYYTLQETEFLEDGNFGQKMAQAYGDITSASEREQRFIAEALVKGIMEGHPNGFFGVGQKVTRAQALIILERLTDKTKRKTILVSPDKLERIVPTEGGGTKIVVFPDKRMWDAYESLLIAAALRGTNQDLFGTTLRLYKDQTEKESVRNQKAGMTAVSEEASIWLDPEYNTYGITMRLREGSLARNKEVVEQFANGLFGYNAIAFKQLFSDVCAKVEKGEAVTQTYALIGTDSVSMLIDEKQKQVIFSIAAKK</sequence>
<dbReference type="PANTHER" id="PTHR43308:SF5">
    <property type="entry name" value="S-LAYER PROTEIN _ PEPTIDOGLYCAN ENDO-BETA-N-ACETYLGLUCOSAMINIDASE"/>
    <property type="match status" value="1"/>
</dbReference>
<dbReference type="AlphaFoldDB" id="A0A9X2MQZ3"/>
<protein>
    <submittedName>
        <fullName evidence="2">S-layer homology domain-containing protein</fullName>
    </submittedName>
</protein>
<keyword evidence="3" id="KW-1185">Reference proteome</keyword>
<dbReference type="PROSITE" id="PS51272">
    <property type="entry name" value="SLH"/>
    <property type="match status" value="2"/>
</dbReference>